<protein>
    <submittedName>
        <fullName evidence="1">Uncharacterized protein</fullName>
    </submittedName>
</protein>
<accession>A0A6N2U0Y1</accession>
<organism evidence="1">
    <name type="scientific">Phocaeicola vulgatus</name>
    <name type="common">Bacteroides vulgatus</name>
    <dbReference type="NCBI Taxonomy" id="821"/>
    <lineage>
        <taxon>Bacteria</taxon>
        <taxon>Pseudomonadati</taxon>
        <taxon>Bacteroidota</taxon>
        <taxon>Bacteroidia</taxon>
        <taxon>Bacteroidales</taxon>
        <taxon>Bacteroidaceae</taxon>
        <taxon>Phocaeicola</taxon>
    </lineage>
</organism>
<evidence type="ECO:0000313" key="1">
    <source>
        <dbReference type="EMBL" id="VYT10303.1"/>
    </source>
</evidence>
<gene>
    <name evidence="1" type="ORF">BVLFYP11_01897</name>
</gene>
<reference evidence="1" key="1">
    <citation type="submission" date="2019-11" db="EMBL/GenBank/DDBJ databases">
        <authorList>
            <person name="Feng L."/>
        </authorList>
    </citation>
    <scope>NUCLEOTIDE SEQUENCE</scope>
    <source>
        <strain evidence="1">BvulgatusLFYP11</strain>
    </source>
</reference>
<sequence length="54" mass="6243">MAIKKETKSEIGPDLPLKIPHKNLLRSSKLTTFVAEELFEVMQKNASKRWIFVT</sequence>
<dbReference type="EMBL" id="CACRTA010000021">
    <property type="protein sequence ID" value="VYT10303.1"/>
    <property type="molecule type" value="Genomic_DNA"/>
</dbReference>
<dbReference type="AlphaFoldDB" id="A0A6N2U0Y1"/>
<proteinExistence type="predicted"/>
<name>A0A6N2U0Y1_PHOVU</name>